<organism evidence="2 3">
    <name type="scientific">Ralstonia wenshanensis</name>
    <dbReference type="NCBI Taxonomy" id="2842456"/>
    <lineage>
        <taxon>Bacteria</taxon>
        <taxon>Pseudomonadati</taxon>
        <taxon>Pseudomonadota</taxon>
        <taxon>Betaproteobacteria</taxon>
        <taxon>Burkholderiales</taxon>
        <taxon>Burkholderiaceae</taxon>
        <taxon>Ralstonia</taxon>
    </lineage>
</organism>
<proteinExistence type="predicted"/>
<comment type="caution">
    <text evidence="2">The sequence shown here is derived from an EMBL/GenBank/DDBJ whole genome shotgun (WGS) entry which is preliminary data.</text>
</comment>
<keyword evidence="3" id="KW-1185">Reference proteome</keyword>
<evidence type="ECO:0000313" key="3">
    <source>
        <dbReference type="Proteomes" id="UP001189915"/>
    </source>
</evidence>
<accession>A0AAD2B473</accession>
<name>A0AAD2B473_9RALS</name>
<evidence type="ECO:0000256" key="1">
    <source>
        <dbReference type="SAM" id="Phobius"/>
    </source>
</evidence>
<feature type="transmembrane region" description="Helical" evidence="1">
    <location>
        <begin position="21"/>
        <end position="38"/>
    </location>
</feature>
<dbReference type="EMBL" id="CATWAF010000004">
    <property type="protein sequence ID" value="CAJ0699297.1"/>
    <property type="molecule type" value="Genomic_DNA"/>
</dbReference>
<keyword evidence="1" id="KW-1133">Transmembrane helix</keyword>
<evidence type="ECO:0000313" key="2">
    <source>
        <dbReference type="EMBL" id="CAJ0699297.1"/>
    </source>
</evidence>
<dbReference type="RefSeq" id="WP_316870340.1">
    <property type="nucleotide sequence ID" value="NZ_CATWAF010000004.1"/>
</dbReference>
<keyword evidence="1" id="KW-0472">Membrane</keyword>
<reference evidence="2 3" key="1">
    <citation type="submission" date="2023-07" db="EMBL/GenBank/DDBJ databases">
        <authorList>
            <person name="Peeters C."/>
        </authorList>
    </citation>
    <scope>NUCLEOTIDE SEQUENCE [LARGE SCALE GENOMIC DNA]</scope>
    <source>
        <strain evidence="2 3">LMG 18091</strain>
    </source>
</reference>
<gene>
    <name evidence="2" type="ORF">LMG18091_02898</name>
</gene>
<sequence>MARQRRKQSRINPQYRFLWEALPWVLYGIGAFIVLNVLDDLPCQMMRTLAANAQCSGALPHELWLIPLGCLVASIVVASWRFYRDYYCGEMWDEYDH</sequence>
<dbReference type="AlphaFoldDB" id="A0AAD2B473"/>
<keyword evidence="1" id="KW-0812">Transmembrane</keyword>
<evidence type="ECO:0008006" key="4">
    <source>
        <dbReference type="Google" id="ProtNLM"/>
    </source>
</evidence>
<dbReference type="Proteomes" id="UP001189915">
    <property type="component" value="Unassembled WGS sequence"/>
</dbReference>
<feature type="transmembrane region" description="Helical" evidence="1">
    <location>
        <begin position="64"/>
        <end position="83"/>
    </location>
</feature>
<protein>
    <recommendedName>
        <fullName evidence="4">Transmembrane protein</fullName>
    </recommendedName>
</protein>